<accession>A0A4S8J874</accession>
<feature type="signal peptide" evidence="9">
    <location>
        <begin position="1"/>
        <end position="24"/>
    </location>
</feature>
<evidence type="ECO:0000256" key="4">
    <source>
        <dbReference type="ARBA" id="ARBA00022475"/>
    </source>
</evidence>
<feature type="transmembrane region" description="Helical" evidence="8">
    <location>
        <begin position="84"/>
        <end position="106"/>
    </location>
</feature>
<sequence>MVKASSRLFSLLLRLLAAAATLCATVIMATSHDSTTLFGLTLDAKFQYTPSFKFFVVANAIGCGYSLVVLFVPPTSSLSRLVIVLDVMVAMLLTAAIAAAGALAQLGKRGNSHAGWLPTCGQIPSFCHHVMGALICALVGVVAYLLLLLHTIHTVLTPLFP</sequence>
<gene>
    <name evidence="11" type="ORF">C4D60_Mb03t03020</name>
</gene>
<evidence type="ECO:0000256" key="8">
    <source>
        <dbReference type="RuleBase" id="RU361233"/>
    </source>
</evidence>
<evidence type="ECO:0000256" key="9">
    <source>
        <dbReference type="SAM" id="SignalP"/>
    </source>
</evidence>
<feature type="chain" id="PRO_5020745787" description="CASP-like protein" evidence="9">
    <location>
        <begin position="25"/>
        <end position="161"/>
    </location>
</feature>
<keyword evidence="7 8" id="KW-0472">Membrane</keyword>
<dbReference type="InterPro" id="IPR006702">
    <property type="entry name" value="CASP_dom"/>
</dbReference>
<protein>
    <recommendedName>
        <fullName evidence="8">CASP-like protein</fullName>
    </recommendedName>
</protein>
<comment type="caution">
    <text evidence="11">The sequence shown here is derived from an EMBL/GenBank/DDBJ whole genome shotgun (WGS) entry which is preliminary data.</text>
</comment>
<dbReference type="Pfam" id="PF04535">
    <property type="entry name" value="CASP_dom"/>
    <property type="match status" value="1"/>
</dbReference>
<keyword evidence="5 8" id="KW-0812">Transmembrane</keyword>
<dbReference type="GO" id="GO:0005886">
    <property type="term" value="C:plasma membrane"/>
    <property type="evidence" value="ECO:0007669"/>
    <property type="project" value="UniProtKB-SubCell"/>
</dbReference>
<keyword evidence="9" id="KW-0732">Signal</keyword>
<dbReference type="Proteomes" id="UP000317650">
    <property type="component" value="Chromosome 3"/>
</dbReference>
<reference evidence="11 12" key="1">
    <citation type="journal article" date="2019" name="Nat. Plants">
        <title>Genome sequencing of Musa balbisiana reveals subgenome evolution and function divergence in polyploid bananas.</title>
        <authorList>
            <person name="Yao X."/>
        </authorList>
    </citation>
    <scope>NUCLEOTIDE SEQUENCE [LARGE SCALE GENOMIC DNA]</scope>
    <source>
        <strain evidence="12">cv. DH-PKW</strain>
        <tissue evidence="11">Leaves</tissue>
    </source>
</reference>
<evidence type="ECO:0000313" key="11">
    <source>
        <dbReference type="EMBL" id="THU57389.1"/>
    </source>
</evidence>
<comment type="similarity">
    <text evidence="2 8">Belongs to the Casparian strip membrane proteins (CASP) family.</text>
</comment>
<organism evidence="11 12">
    <name type="scientific">Musa balbisiana</name>
    <name type="common">Banana</name>
    <dbReference type="NCBI Taxonomy" id="52838"/>
    <lineage>
        <taxon>Eukaryota</taxon>
        <taxon>Viridiplantae</taxon>
        <taxon>Streptophyta</taxon>
        <taxon>Embryophyta</taxon>
        <taxon>Tracheophyta</taxon>
        <taxon>Spermatophyta</taxon>
        <taxon>Magnoliopsida</taxon>
        <taxon>Liliopsida</taxon>
        <taxon>Zingiberales</taxon>
        <taxon>Musaceae</taxon>
        <taxon>Musa</taxon>
    </lineage>
</organism>
<proteinExistence type="inferred from homology"/>
<dbReference type="InterPro" id="IPR044173">
    <property type="entry name" value="CASPL"/>
</dbReference>
<evidence type="ECO:0000313" key="12">
    <source>
        <dbReference type="Proteomes" id="UP000317650"/>
    </source>
</evidence>
<evidence type="ECO:0000256" key="2">
    <source>
        <dbReference type="ARBA" id="ARBA00007651"/>
    </source>
</evidence>
<evidence type="ECO:0000256" key="6">
    <source>
        <dbReference type="ARBA" id="ARBA00022989"/>
    </source>
</evidence>
<keyword evidence="6 8" id="KW-1133">Transmembrane helix</keyword>
<dbReference type="PANTHER" id="PTHR36488:SF8">
    <property type="entry name" value="CASP-LIKE PROTEIN 1U1"/>
    <property type="match status" value="1"/>
</dbReference>
<keyword evidence="12" id="KW-1185">Reference proteome</keyword>
<dbReference type="InterPro" id="IPR006459">
    <property type="entry name" value="CASP/CASPL"/>
</dbReference>
<dbReference type="AlphaFoldDB" id="A0A4S8J874"/>
<evidence type="ECO:0000259" key="10">
    <source>
        <dbReference type="Pfam" id="PF04535"/>
    </source>
</evidence>
<comment type="subcellular location">
    <subcellularLocation>
        <location evidence="1 8">Cell membrane</location>
        <topology evidence="1 8">Multi-pass membrane protein</topology>
    </subcellularLocation>
</comment>
<feature type="domain" description="Casparian strip membrane protein" evidence="10">
    <location>
        <begin position="5"/>
        <end position="143"/>
    </location>
</feature>
<evidence type="ECO:0000256" key="5">
    <source>
        <dbReference type="ARBA" id="ARBA00022692"/>
    </source>
</evidence>
<keyword evidence="4 8" id="KW-1003">Cell membrane</keyword>
<evidence type="ECO:0000256" key="7">
    <source>
        <dbReference type="ARBA" id="ARBA00023136"/>
    </source>
</evidence>
<dbReference type="NCBIfam" id="TIGR01569">
    <property type="entry name" value="A_tha_TIGR01569"/>
    <property type="match status" value="1"/>
</dbReference>
<dbReference type="EMBL" id="PYDT01000006">
    <property type="protein sequence ID" value="THU57389.1"/>
    <property type="molecule type" value="Genomic_DNA"/>
</dbReference>
<evidence type="ECO:0000256" key="3">
    <source>
        <dbReference type="ARBA" id="ARBA00011489"/>
    </source>
</evidence>
<comment type="subunit">
    <text evidence="3 8">Homodimer and heterodimers.</text>
</comment>
<comment type="caution">
    <text evidence="8">Lacks conserved residue(s) required for the propagation of feature annotation.</text>
</comment>
<evidence type="ECO:0000256" key="1">
    <source>
        <dbReference type="ARBA" id="ARBA00004651"/>
    </source>
</evidence>
<feature type="transmembrane region" description="Helical" evidence="8">
    <location>
        <begin position="126"/>
        <end position="149"/>
    </location>
</feature>
<name>A0A4S8J874_MUSBA</name>
<feature type="transmembrane region" description="Helical" evidence="8">
    <location>
        <begin position="52"/>
        <end position="72"/>
    </location>
</feature>
<dbReference type="PANTHER" id="PTHR36488">
    <property type="entry name" value="CASP-LIKE PROTEIN 1U1"/>
    <property type="match status" value="1"/>
</dbReference>